<evidence type="ECO:0000313" key="2">
    <source>
        <dbReference type="Proteomes" id="UP000299102"/>
    </source>
</evidence>
<dbReference type="EMBL" id="BGZK01000250">
    <property type="protein sequence ID" value="GBP31759.1"/>
    <property type="molecule type" value="Genomic_DNA"/>
</dbReference>
<keyword evidence="2" id="KW-1185">Reference proteome</keyword>
<sequence>MVSRTAFPLRPTAKCQWGNKRGRRCRPARPPVKVIKSVAISATIVLAVLAGRYRTRIGRRPGGSACRPDDGALFAVTSGPVGTRVKIGIAAVQDDMTFTRGCPRVAQAAAGAEGSQIVSAAFLRRVCSALPLSRRGARARPCANAGVPMNLTPAIDRNYVKTNNPGRPPADAACVAADTFSGRGARAPPRR</sequence>
<gene>
    <name evidence="1" type="ORF">EVAR_4998_1</name>
</gene>
<protein>
    <submittedName>
        <fullName evidence="1">Uncharacterized protein</fullName>
    </submittedName>
</protein>
<organism evidence="1 2">
    <name type="scientific">Eumeta variegata</name>
    <name type="common">Bagworm moth</name>
    <name type="synonym">Eumeta japonica</name>
    <dbReference type="NCBI Taxonomy" id="151549"/>
    <lineage>
        <taxon>Eukaryota</taxon>
        <taxon>Metazoa</taxon>
        <taxon>Ecdysozoa</taxon>
        <taxon>Arthropoda</taxon>
        <taxon>Hexapoda</taxon>
        <taxon>Insecta</taxon>
        <taxon>Pterygota</taxon>
        <taxon>Neoptera</taxon>
        <taxon>Endopterygota</taxon>
        <taxon>Lepidoptera</taxon>
        <taxon>Glossata</taxon>
        <taxon>Ditrysia</taxon>
        <taxon>Tineoidea</taxon>
        <taxon>Psychidae</taxon>
        <taxon>Oiketicinae</taxon>
        <taxon>Eumeta</taxon>
    </lineage>
</organism>
<proteinExistence type="predicted"/>
<evidence type="ECO:0000313" key="1">
    <source>
        <dbReference type="EMBL" id="GBP31759.1"/>
    </source>
</evidence>
<dbReference type="Proteomes" id="UP000299102">
    <property type="component" value="Unassembled WGS sequence"/>
</dbReference>
<reference evidence="1 2" key="1">
    <citation type="journal article" date="2019" name="Commun. Biol.">
        <title>The bagworm genome reveals a unique fibroin gene that provides high tensile strength.</title>
        <authorList>
            <person name="Kono N."/>
            <person name="Nakamura H."/>
            <person name="Ohtoshi R."/>
            <person name="Tomita M."/>
            <person name="Numata K."/>
            <person name="Arakawa K."/>
        </authorList>
    </citation>
    <scope>NUCLEOTIDE SEQUENCE [LARGE SCALE GENOMIC DNA]</scope>
</reference>
<dbReference type="AlphaFoldDB" id="A0A4C1UZV4"/>
<accession>A0A4C1UZV4</accession>
<comment type="caution">
    <text evidence="1">The sequence shown here is derived from an EMBL/GenBank/DDBJ whole genome shotgun (WGS) entry which is preliminary data.</text>
</comment>
<name>A0A4C1UZV4_EUMVA</name>